<evidence type="ECO:0000313" key="2">
    <source>
        <dbReference type="EMBL" id="GAA5196964.1"/>
    </source>
</evidence>
<evidence type="ECO:0000313" key="3">
    <source>
        <dbReference type="Proteomes" id="UP001501570"/>
    </source>
</evidence>
<protein>
    <recommendedName>
        <fullName evidence="4">TrbC/VIRB2 family protein</fullName>
    </recommendedName>
</protein>
<sequence length="106" mass="11015">MIFMELGQVVLHQTHAADVLAVVTGKLAPTPEPTDINTDGVVSFFASKIAPILLAGLGIVFIGRASRGEVSKVLTSSAIAIIGLAFIAGAVSLFFVGDYLINLAFK</sequence>
<organism evidence="2 3">
    <name type="scientific">Rugosimonospora acidiphila</name>
    <dbReference type="NCBI Taxonomy" id="556531"/>
    <lineage>
        <taxon>Bacteria</taxon>
        <taxon>Bacillati</taxon>
        <taxon>Actinomycetota</taxon>
        <taxon>Actinomycetes</taxon>
        <taxon>Micromonosporales</taxon>
        <taxon>Micromonosporaceae</taxon>
        <taxon>Rugosimonospora</taxon>
    </lineage>
</organism>
<keyword evidence="3" id="KW-1185">Reference proteome</keyword>
<comment type="caution">
    <text evidence="2">The sequence shown here is derived from an EMBL/GenBank/DDBJ whole genome shotgun (WGS) entry which is preliminary data.</text>
</comment>
<keyword evidence="1" id="KW-0812">Transmembrane</keyword>
<keyword evidence="1" id="KW-1133">Transmembrane helix</keyword>
<reference evidence="3" key="1">
    <citation type="journal article" date="2019" name="Int. J. Syst. Evol. Microbiol.">
        <title>The Global Catalogue of Microorganisms (GCM) 10K type strain sequencing project: providing services to taxonomists for standard genome sequencing and annotation.</title>
        <authorList>
            <consortium name="The Broad Institute Genomics Platform"/>
            <consortium name="The Broad Institute Genome Sequencing Center for Infectious Disease"/>
            <person name="Wu L."/>
            <person name="Ma J."/>
        </authorList>
    </citation>
    <scope>NUCLEOTIDE SEQUENCE [LARGE SCALE GENOMIC DNA]</scope>
    <source>
        <strain evidence="3">JCM 18304</strain>
    </source>
</reference>
<feature type="transmembrane region" description="Helical" evidence="1">
    <location>
        <begin position="74"/>
        <end position="96"/>
    </location>
</feature>
<evidence type="ECO:0008006" key="4">
    <source>
        <dbReference type="Google" id="ProtNLM"/>
    </source>
</evidence>
<dbReference type="EMBL" id="BAABJQ010000028">
    <property type="protein sequence ID" value="GAA5196964.1"/>
    <property type="molecule type" value="Genomic_DNA"/>
</dbReference>
<keyword evidence="1" id="KW-0472">Membrane</keyword>
<dbReference type="Proteomes" id="UP001501570">
    <property type="component" value="Unassembled WGS sequence"/>
</dbReference>
<evidence type="ECO:0000256" key="1">
    <source>
        <dbReference type="SAM" id="Phobius"/>
    </source>
</evidence>
<gene>
    <name evidence="2" type="ORF">GCM10023322_67120</name>
</gene>
<accession>A0ABP9SLT7</accession>
<feature type="transmembrane region" description="Helical" evidence="1">
    <location>
        <begin position="40"/>
        <end position="62"/>
    </location>
</feature>
<dbReference type="RefSeq" id="WP_345636501.1">
    <property type="nucleotide sequence ID" value="NZ_BAABJQ010000028.1"/>
</dbReference>
<proteinExistence type="predicted"/>
<name>A0ABP9SLT7_9ACTN</name>